<dbReference type="Gene3D" id="1.10.1740.10">
    <property type="match status" value="1"/>
</dbReference>
<evidence type="ECO:0000256" key="2">
    <source>
        <dbReference type="ARBA" id="ARBA00023015"/>
    </source>
</evidence>
<dbReference type="InterPro" id="IPR013325">
    <property type="entry name" value="RNA_pol_sigma_r2"/>
</dbReference>
<dbReference type="InterPro" id="IPR014284">
    <property type="entry name" value="RNA_pol_sigma-70_dom"/>
</dbReference>
<evidence type="ECO:0000256" key="1">
    <source>
        <dbReference type="ARBA" id="ARBA00010641"/>
    </source>
</evidence>
<dbReference type="Proteomes" id="UP000032614">
    <property type="component" value="Plasmid pBIL"/>
</dbReference>
<dbReference type="GO" id="GO:0003677">
    <property type="term" value="F:DNA binding"/>
    <property type="evidence" value="ECO:0007669"/>
    <property type="project" value="UniProtKB-KW"/>
</dbReference>
<dbReference type="SUPFAM" id="SSF88946">
    <property type="entry name" value="Sigma2 domain of RNA polymerase sigma factors"/>
    <property type="match status" value="1"/>
</dbReference>
<evidence type="ECO:0000313" key="11">
    <source>
        <dbReference type="Proteomes" id="UP000518681"/>
    </source>
</evidence>
<dbReference type="Pfam" id="PF08281">
    <property type="entry name" value="Sigma70_r4_2"/>
    <property type="match status" value="1"/>
</dbReference>
<keyword evidence="3" id="KW-0731">Sigma factor</keyword>
<evidence type="ECO:0000313" key="8">
    <source>
        <dbReference type="EMBL" id="AJZ56248.1"/>
    </source>
</evidence>
<evidence type="ECO:0000256" key="3">
    <source>
        <dbReference type="ARBA" id="ARBA00023082"/>
    </source>
</evidence>
<name>A0AAW3V1Z3_9BURK</name>
<dbReference type="Pfam" id="PF04542">
    <property type="entry name" value="Sigma70_r2"/>
    <property type="match status" value="1"/>
</dbReference>
<dbReference type="GO" id="GO:0006352">
    <property type="term" value="P:DNA-templated transcription initiation"/>
    <property type="evidence" value="ECO:0007669"/>
    <property type="project" value="InterPro"/>
</dbReference>
<dbReference type="InterPro" id="IPR036388">
    <property type="entry name" value="WH-like_DNA-bd_sf"/>
</dbReference>
<evidence type="ECO:0000259" key="7">
    <source>
        <dbReference type="Pfam" id="PF08281"/>
    </source>
</evidence>
<dbReference type="EMBL" id="CP010024">
    <property type="protein sequence ID" value="AJZ56248.1"/>
    <property type="molecule type" value="Genomic_DNA"/>
</dbReference>
<gene>
    <name evidence="9" type="ORF">GGD69_005833</name>
    <name evidence="8" type="ORF">OI25_7812</name>
</gene>
<geneLocation type="plasmid" evidence="8 10">
    <name>pBIL</name>
</geneLocation>
<organism evidence="9 11">
    <name type="scientific">Paraburkholderia fungorum</name>
    <dbReference type="NCBI Taxonomy" id="134537"/>
    <lineage>
        <taxon>Bacteria</taxon>
        <taxon>Pseudomonadati</taxon>
        <taxon>Pseudomonadota</taxon>
        <taxon>Betaproteobacteria</taxon>
        <taxon>Burkholderiales</taxon>
        <taxon>Burkholderiaceae</taxon>
        <taxon>Paraburkholderia</taxon>
    </lineage>
</organism>
<dbReference type="InterPro" id="IPR013324">
    <property type="entry name" value="RNA_pol_sigma_r3/r4-like"/>
</dbReference>
<feature type="domain" description="RNA polymerase sigma-70 region 2" evidence="6">
    <location>
        <begin position="31"/>
        <end position="96"/>
    </location>
</feature>
<dbReference type="KEGG" id="bfn:OI25_7812"/>
<dbReference type="InterPro" id="IPR039425">
    <property type="entry name" value="RNA_pol_sigma-70-like"/>
</dbReference>
<dbReference type="Proteomes" id="UP000518681">
    <property type="component" value="Unassembled WGS sequence"/>
</dbReference>
<dbReference type="Gene3D" id="1.10.10.10">
    <property type="entry name" value="Winged helix-like DNA-binding domain superfamily/Winged helix DNA-binding domain"/>
    <property type="match status" value="1"/>
</dbReference>
<evidence type="ECO:0000256" key="4">
    <source>
        <dbReference type="ARBA" id="ARBA00023125"/>
    </source>
</evidence>
<dbReference type="InterPro" id="IPR007627">
    <property type="entry name" value="RNA_pol_sigma70_r2"/>
</dbReference>
<evidence type="ECO:0000313" key="10">
    <source>
        <dbReference type="Proteomes" id="UP000032614"/>
    </source>
</evidence>
<keyword evidence="2" id="KW-0805">Transcription regulation</keyword>
<sequence length="186" mass="20794">MHLDDSHLVSLMAAAQLGDQASYTRLLLEITPLLRRVARQGWPTGSTADIEDVVQDTLLTLHVIRHTYDPARPVMPWLMAILRRRLVDGVRRRARTNRRELAVDTLDVTFPLEPANDEYETPVDGETLRKAIAALPPGQRQAIELLKQRELSLREASAATGMSIAALKVATHRALKALRARLLGRT</sequence>
<evidence type="ECO:0000313" key="9">
    <source>
        <dbReference type="EMBL" id="MBB6204939.1"/>
    </source>
</evidence>
<keyword evidence="5" id="KW-0804">Transcription</keyword>
<dbReference type="GO" id="GO:0016987">
    <property type="term" value="F:sigma factor activity"/>
    <property type="evidence" value="ECO:0007669"/>
    <property type="project" value="UniProtKB-KW"/>
</dbReference>
<dbReference type="PANTHER" id="PTHR43133:SF58">
    <property type="entry name" value="ECF RNA POLYMERASE SIGMA FACTOR SIGD"/>
    <property type="match status" value="1"/>
</dbReference>
<dbReference type="EMBL" id="JACIIK010000011">
    <property type="protein sequence ID" value="MBB6204939.1"/>
    <property type="molecule type" value="Genomic_DNA"/>
</dbReference>
<dbReference type="SUPFAM" id="SSF88659">
    <property type="entry name" value="Sigma3 and sigma4 domains of RNA polymerase sigma factors"/>
    <property type="match status" value="1"/>
</dbReference>
<dbReference type="CDD" id="cd06171">
    <property type="entry name" value="Sigma70_r4"/>
    <property type="match status" value="1"/>
</dbReference>
<keyword evidence="8" id="KW-0614">Plasmid</keyword>
<reference evidence="8 10" key="1">
    <citation type="journal article" date="2015" name="Genome Announc.">
        <title>Complete genome sequences for 59 burkholderia isolates, both pathogenic and near neighbor.</title>
        <authorList>
            <person name="Johnson S.L."/>
            <person name="Bishop-Lilly K.A."/>
            <person name="Ladner J.T."/>
            <person name="Daligault H.E."/>
            <person name="Davenport K.W."/>
            <person name="Jaissle J."/>
            <person name="Frey K.G."/>
            <person name="Koroleva G.I."/>
            <person name="Bruce D.C."/>
            <person name="Coyne S.R."/>
            <person name="Broomall S.M."/>
            <person name="Li P.E."/>
            <person name="Teshima H."/>
            <person name="Gibbons H.S."/>
            <person name="Palacios G.F."/>
            <person name="Rosenzweig C.N."/>
            <person name="Redden C.L."/>
            <person name="Xu Y."/>
            <person name="Minogue T.D."/>
            <person name="Chain P.S."/>
        </authorList>
    </citation>
    <scope>NUCLEOTIDE SEQUENCE [LARGE SCALE GENOMIC DNA]</scope>
    <source>
        <strain evidence="8 10">ATCC BAA-463</strain>
        <plasmid evidence="8 10">pBIL</plasmid>
    </source>
</reference>
<proteinExistence type="inferred from homology"/>
<feature type="domain" description="RNA polymerase sigma factor 70 region 4 type 2" evidence="7">
    <location>
        <begin position="127"/>
        <end position="178"/>
    </location>
</feature>
<dbReference type="InterPro" id="IPR013249">
    <property type="entry name" value="RNA_pol_sigma70_r4_t2"/>
</dbReference>
<dbReference type="PANTHER" id="PTHR43133">
    <property type="entry name" value="RNA POLYMERASE ECF-TYPE SIGMA FACTO"/>
    <property type="match status" value="1"/>
</dbReference>
<dbReference type="AlphaFoldDB" id="A0AAW3V1Z3"/>
<reference evidence="9 11" key="2">
    <citation type="submission" date="2020-08" db="EMBL/GenBank/DDBJ databases">
        <title>Genomic Encyclopedia of Type Strains, Phase IV (KMG-V): Genome sequencing to study the core and pangenomes of soil and plant-associated prokaryotes.</title>
        <authorList>
            <person name="Whitman W."/>
        </authorList>
    </citation>
    <scope>NUCLEOTIDE SEQUENCE [LARGE SCALE GENOMIC DNA]</scope>
    <source>
        <strain evidence="9 11">SEMIA 4013</strain>
    </source>
</reference>
<comment type="similarity">
    <text evidence="1">Belongs to the sigma-70 factor family. ECF subfamily.</text>
</comment>
<dbReference type="RefSeq" id="WP_028197062.1">
    <property type="nucleotide sequence ID" value="NZ_CADFGE010000013.1"/>
</dbReference>
<dbReference type="NCBIfam" id="TIGR02937">
    <property type="entry name" value="sigma70-ECF"/>
    <property type="match status" value="1"/>
</dbReference>
<evidence type="ECO:0000259" key="6">
    <source>
        <dbReference type="Pfam" id="PF04542"/>
    </source>
</evidence>
<evidence type="ECO:0000256" key="5">
    <source>
        <dbReference type="ARBA" id="ARBA00023163"/>
    </source>
</evidence>
<keyword evidence="4" id="KW-0238">DNA-binding</keyword>
<protein>
    <submittedName>
        <fullName evidence="8">RNA polymerase sigma factor, sigma-70 family protein</fullName>
    </submittedName>
    <submittedName>
        <fullName evidence="9">RNA polymerase sigma-70 factor (ECF subfamily)</fullName>
    </submittedName>
</protein>
<dbReference type="GeneID" id="66513096"/>
<accession>A0AAW3V1Z3</accession>